<dbReference type="Proteomes" id="UP001163823">
    <property type="component" value="Chromosome 11"/>
</dbReference>
<sequence length="98" mass="11420">MRFGLPIYLRIEEGEEASDLRACRSLIISFNFLRNSYYGLCPCFERVAIVEYEKLEGWTRKLWCQDHALIPIDKDDFVIKGNFENSKAKLLGYGKPLP</sequence>
<gene>
    <name evidence="1" type="ORF">O6P43_027268</name>
</gene>
<organism evidence="1 2">
    <name type="scientific">Quillaja saponaria</name>
    <name type="common">Soap bark tree</name>
    <dbReference type="NCBI Taxonomy" id="32244"/>
    <lineage>
        <taxon>Eukaryota</taxon>
        <taxon>Viridiplantae</taxon>
        <taxon>Streptophyta</taxon>
        <taxon>Embryophyta</taxon>
        <taxon>Tracheophyta</taxon>
        <taxon>Spermatophyta</taxon>
        <taxon>Magnoliopsida</taxon>
        <taxon>eudicotyledons</taxon>
        <taxon>Gunneridae</taxon>
        <taxon>Pentapetalae</taxon>
        <taxon>rosids</taxon>
        <taxon>fabids</taxon>
        <taxon>Fabales</taxon>
        <taxon>Quillajaceae</taxon>
        <taxon>Quillaja</taxon>
    </lineage>
</organism>
<accession>A0AAD7L5D2</accession>
<reference evidence="1" key="1">
    <citation type="journal article" date="2023" name="Science">
        <title>Elucidation of the pathway for biosynthesis of saponin adjuvants from the soapbark tree.</title>
        <authorList>
            <person name="Reed J."/>
            <person name="Orme A."/>
            <person name="El-Demerdash A."/>
            <person name="Owen C."/>
            <person name="Martin L.B.B."/>
            <person name="Misra R.C."/>
            <person name="Kikuchi S."/>
            <person name="Rejzek M."/>
            <person name="Martin A.C."/>
            <person name="Harkess A."/>
            <person name="Leebens-Mack J."/>
            <person name="Louveau T."/>
            <person name="Stephenson M.J."/>
            <person name="Osbourn A."/>
        </authorList>
    </citation>
    <scope>NUCLEOTIDE SEQUENCE</scope>
    <source>
        <strain evidence="1">S10</strain>
    </source>
</reference>
<evidence type="ECO:0000313" key="2">
    <source>
        <dbReference type="Proteomes" id="UP001163823"/>
    </source>
</evidence>
<keyword evidence="2" id="KW-1185">Reference proteome</keyword>
<dbReference type="KEGG" id="qsa:O6P43_027268"/>
<name>A0AAD7L5D2_QUISA</name>
<dbReference type="EMBL" id="JARAOO010000011">
    <property type="protein sequence ID" value="KAJ7951181.1"/>
    <property type="molecule type" value="Genomic_DNA"/>
</dbReference>
<comment type="caution">
    <text evidence="1">The sequence shown here is derived from an EMBL/GenBank/DDBJ whole genome shotgun (WGS) entry which is preliminary data.</text>
</comment>
<evidence type="ECO:0000313" key="1">
    <source>
        <dbReference type="EMBL" id="KAJ7951181.1"/>
    </source>
</evidence>
<dbReference type="AlphaFoldDB" id="A0AAD7L5D2"/>
<proteinExistence type="predicted"/>
<protein>
    <submittedName>
        <fullName evidence="1">Uncharacterized protein</fullName>
    </submittedName>
</protein>